<dbReference type="GO" id="GO:0030246">
    <property type="term" value="F:carbohydrate binding"/>
    <property type="evidence" value="ECO:0007669"/>
    <property type="project" value="InterPro"/>
</dbReference>
<dbReference type="SUPFAM" id="SSF74650">
    <property type="entry name" value="Galactose mutarotase-like"/>
    <property type="match status" value="1"/>
</dbReference>
<dbReference type="EMBL" id="FRXO01000006">
    <property type="protein sequence ID" value="SHO66574.1"/>
    <property type="molecule type" value="Genomic_DNA"/>
</dbReference>
<dbReference type="STRING" id="1123029.SAMN02745172_03233"/>
<reference evidence="1 2" key="1">
    <citation type="submission" date="2016-12" db="EMBL/GenBank/DDBJ databases">
        <authorList>
            <person name="Song W.-J."/>
            <person name="Kurnit D.M."/>
        </authorList>
    </citation>
    <scope>NUCLEOTIDE SEQUENCE [LARGE SCALE GENOMIC DNA]</scope>
    <source>
        <strain evidence="1 2">DSM 19599</strain>
    </source>
</reference>
<dbReference type="Gene3D" id="2.70.98.10">
    <property type="match status" value="1"/>
</dbReference>
<name>A0A1M7ZNU9_9HYPH</name>
<organism evidence="1 2">
    <name type="scientific">Pseudoxanthobacter soli DSM 19599</name>
    <dbReference type="NCBI Taxonomy" id="1123029"/>
    <lineage>
        <taxon>Bacteria</taxon>
        <taxon>Pseudomonadati</taxon>
        <taxon>Pseudomonadota</taxon>
        <taxon>Alphaproteobacteria</taxon>
        <taxon>Hyphomicrobiales</taxon>
        <taxon>Segnochrobactraceae</taxon>
        <taxon>Pseudoxanthobacter</taxon>
    </lineage>
</organism>
<protein>
    <recommendedName>
        <fullName evidence="3">Galactose mutarotase</fullName>
    </recommendedName>
</protein>
<keyword evidence="2" id="KW-1185">Reference proteome</keyword>
<dbReference type="Proteomes" id="UP000186406">
    <property type="component" value="Unassembled WGS sequence"/>
</dbReference>
<dbReference type="InterPro" id="IPR014718">
    <property type="entry name" value="GH-type_carb-bd"/>
</dbReference>
<evidence type="ECO:0000313" key="2">
    <source>
        <dbReference type="Proteomes" id="UP000186406"/>
    </source>
</evidence>
<sequence>MNWHRLEWEFGALAVGDVGAMIRWVSFRLPSGKRFEPFARAPWIGSDGLDGLAPHLRDLGAEFACLPFGVGGPLDAIAPEWAGLPIEDSNAVPHGPAANAVWTLEEKTERALRFALPYPADHPVRGIERTIAIDPERPAIHLSLRIEARRPARVSVGLHPILTLAAPVDSLELSADFAFGLTYPAAVPGEAMIAAIGQNFDRLDAVPAAGGGSVDLSRLPKARPIEDVVQLCGARGPVAVIFAHEAARLVLDWDRTLLPSCQIWISDRALQSAPWGGTYRGLGIEPIASAFDFAETLSGMSNPISEKGIATTLAIEPGRDVEIRYSIAAEEIG</sequence>
<gene>
    <name evidence="1" type="ORF">SAMN02745172_03233</name>
</gene>
<proteinExistence type="predicted"/>
<evidence type="ECO:0000313" key="1">
    <source>
        <dbReference type="EMBL" id="SHO66574.1"/>
    </source>
</evidence>
<dbReference type="GO" id="GO:0005975">
    <property type="term" value="P:carbohydrate metabolic process"/>
    <property type="evidence" value="ECO:0007669"/>
    <property type="project" value="InterPro"/>
</dbReference>
<dbReference type="AlphaFoldDB" id="A0A1M7ZNU9"/>
<accession>A0A1M7ZNU9</accession>
<dbReference type="InterPro" id="IPR011013">
    <property type="entry name" value="Gal_mutarotase_sf_dom"/>
</dbReference>
<dbReference type="GO" id="GO:0003824">
    <property type="term" value="F:catalytic activity"/>
    <property type="evidence" value="ECO:0007669"/>
    <property type="project" value="InterPro"/>
</dbReference>
<dbReference type="OrthoDB" id="7335506at2"/>
<evidence type="ECO:0008006" key="3">
    <source>
        <dbReference type="Google" id="ProtNLM"/>
    </source>
</evidence>
<dbReference type="RefSeq" id="WP_073630521.1">
    <property type="nucleotide sequence ID" value="NZ_FRXO01000006.1"/>
</dbReference>